<keyword evidence="1" id="KW-0239">DNA-directed DNA polymerase</keyword>
<keyword evidence="1" id="KW-0862">Zinc</keyword>
<dbReference type="GO" id="GO:0000278">
    <property type="term" value="P:mitotic cell cycle"/>
    <property type="evidence" value="ECO:0007669"/>
    <property type="project" value="TreeGrafter"/>
</dbReference>
<evidence type="ECO:0000313" key="2">
    <source>
        <dbReference type="Ensembl" id="ENSOMYP00000006003.2"/>
    </source>
</evidence>
<organism evidence="2 3">
    <name type="scientific">Oncorhynchus mykiss</name>
    <name type="common">Rainbow trout</name>
    <name type="synonym">Salmo gairdneri</name>
    <dbReference type="NCBI Taxonomy" id="8022"/>
    <lineage>
        <taxon>Eukaryota</taxon>
        <taxon>Metazoa</taxon>
        <taxon>Chordata</taxon>
        <taxon>Craniata</taxon>
        <taxon>Vertebrata</taxon>
        <taxon>Euteleostomi</taxon>
        <taxon>Actinopterygii</taxon>
        <taxon>Neopterygii</taxon>
        <taxon>Teleostei</taxon>
        <taxon>Protacanthopterygii</taxon>
        <taxon>Salmoniformes</taxon>
        <taxon>Salmonidae</taxon>
        <taxon>Salmoninae</taxon>
        <taxon>Oncorhynchus</taxon>
    </lineage>
</organism>
<protein>
    <recommendedName>
        <fullName evidence="1">DNA polymerase epsilon catalytic subunit</fullName>
        <ecNumber evidence="1">2.7.7.7</ecNumber>
    </recommendedName>
</protein>
<reference evidence="2" key="2">
    <citation type="submission" date="2025-08" db="UniProtKB">
        <authorList>
            <consortium name="Ensembl"/>
        </authorList>
    </citation>
    <scope>IDENTIFICATION</scope>
</reference>
<dbReference type="GO" id="GO:0008622">
    <property type="term" value="C:epsilon DNA polymerase complex"/>
    <property type="evidence" value="ECO:0007669"/>
    <property type="project" value="InterPro"/>
</dbReference>
<reference evidence="2" key="3">
    <citation type="submission" date="2025-09" db="UniProtKB">
        <authorList>
            <consortium name="Ensembl"/>
        </authorList>
    </citation>
    <scope>IDENTIFICATION</scope>
</reference>
<keyword evidence="1" id="KW-0479">Metal-binding</keyword>
<dbReference type="PANTHER" id="PTHR10670">
    <property type="entry name" value="DNA POLYMERASE EPSILON CATALYTIC SUBUNIT A"/>
    <property type="match status" value="1"/>
</dbReference>
<keyword evidence="1" id="KW-0004">4Fe-4S</keyword>
<dbReference type="PANTHER" id="PTHR10670:SF0">
    <property type="entry name" value="DNA POLYMERASE EPSILON CATALYTIC SUBUNIT A"/>
    <property type="match status" value="1"/>
</dbReference>
<comment type="function">
    <text evidence="1">DNA polymerase II participates in chromosomal DNA replication.</text>
</comment>
<keyword evidence="1" id="KW-0808">Transferase</keyword>
<sequence length="218" mass="24357">MDEVEELMESSWNIMQCLAQTASCQKYFLMTVSYIAAVDHGMRVKKISNAPGTTPIKRRGNSSALPGMISFSQEYVSSILTQNFFSITQKIQKKSVSGSRALLPGSHLPLRNPALEFIKYVCHVLSLDANMVNKLKRDLLSLVDVCEFSEDTPETPTSCPRSSATTTTCCDVDLCKDPSVAQVSETLHLFFPSSQFCFQLIHDDDDCYHFLKYDVDVS</sequence>
<dbReference type="Proteomes" id="UP000694395">
    <property type="component" value="Chromosome 6"/>
</dbReference>
<keyword evidence="3" id="KW-1185">Reference proteome</keyword>
<dbReference type="GO" id="GO:0045004">
    <property type="term" value="P:DNA replication proofreading"/>
    <property type="evidence" value="ECO:0007669"/>
    <property type="project" value="TreeGrafter"/>
</dbReference>
<accession>A0A8C7M0T7</accession>
<evidence type="ECO:0000313" key="3">
    <source>
        <dbReference type="Proteomes" id="UP000694395"/>
    </source>
</evidence>
<dbReference type="EC" id="2.7.7.7" evidence="1"/>
<proteinExistence type="inferred from homology"/>
<keyword evidence="1" id="KW-0238">DNA-binding</keyword>
<dbReference type="GO" id="GO:0003677">
    <property type="term" value="F:DNA binding"/>
    <property type="evidence" value="ECO:0007669"/>
    <property type="project" value="UniProtKB-KW"/>
</dbReference>
<keyword evidence="1" id="KW-0539">Nucleus</keyword>
<reference evidence="2" key="1">
    <citation type="submission" date="2020-07" db="EMBL/GenBank/DDBJ databases">
        <title>A long reads based de novo assembly of the rainbow trout Arlee double haploid line genome.</title>
        <authorList>
            <person name="Gao G."/>
            <person name="Palti Y."/>
        </authorList>
    </citation>
    <scope>NUCLEOTIDE SEQUENCE [LARGE SCALE GENOMIC DNA]</scope>
</reference>
<comment type="catalytic activity">
    <reaction evidence="1">
        <text>DNA(n) + a 2'-deoxyribonucleoside 5'-triphosphate = DNA(n+1) + diphosphate</text>
        <dbReference type="Rhea" id="RHEA:22508"/>
        <dbReference type="Rhea" id="RHEA-COMP:17339"/>
        <dbReference type="Rhea" id="RHEA-COMP:17340"/>
        <dbReference type="ChEBI" id="CHEBI:33019"/>
        <dbReference type="ChEBI" id="CHEBI:61560"/>
        <dbReference type="ChEBI" id="CHEBI:173112"/>
        <dbReference type="EC" id="2.7.7.7"/>
    </reaction>
</comment>
<dbReference type="GO" id="GO:0006297">
    <property type="term" value="P:nucleotide-excision repair, DNA gap filling"/>
    <property type="evidence" value="ECO:0007669"/>
    <property type="project" value="TreeGrafter"/>
</dbReference>
<name>A0A8C7M0T7_ONCMY</name>
<dbReference type="GO" id="GO:0051539">
    <property type="term" value="F:4 iron, 4 sulfur cluster binding"/>
    <property type="evidence" value="ECO:0007669"/>
    <property type="project" value="UniProtKB-KW"/>
</dbReference>
<dbReference type="GO" id="GO:0008310">
    <property type="term" value="F:single-stranded DNA 3'-5' DNA exonuclease activity"/>
    <property type="evidence" value="ECO:0007669"/>
    <property type="project" value="TreeGrafter"/>
</dbReference>
<comment type="similarity">
    <text evidence="1">Belongs to the DNA polymerase type-B family.</text>
</comment>
<dbReference type="GO" id="GO:0008270">
    <property type="term" value="F:zinc ion binding"/>
    <property type="evidence" value="ECO:0007669"/>
    <property type="project" value="UniProtKB-KW"/>
</dbReference>
<dbReference type="GO" id="GO:0006272">
    <property type="term" value="P:leading strand elongation"/>
    <property type="evidence" value="ECO:0007669"/>
    <property type="project" value="TreeGrafter"/>
</dbReference>
<keyword evidence="1" id="KW-0411">Iron-sulfur</keyword>
<dbReference type="Ensembl" id="ENSOMYT00000006671.2">
    <property type="protein sequence ID" value="ENSOMYP00000006003.2"/>
    <property type="gene ID" value="ENSOMYG00000003048.2"/>
</dbReference>
<dbReference type="GO" id="GO:0003887">
    <property type="term" value="F:DNA-directed DNA polymerase activity"/>
    <property type="evidence" value="ECO:0007669"/>
    <property type="project" value="UniProtKB-KW"/>
</dbReference>
<keyword evidence="1" id="KW-0863">Zinc-finger</keyword>
<comment type="cofactor">
    <cofactor evidence="1">
        <name>[4Fe-4S] cluster</name>
        <dbReference type="ChEBI" id="CHEBI:49883"/>
    </cofactor>
</comment>
<dbReference type="GeneTree" id="ENSGT00390000010194"/>
<keyword evidence="1" id="KW-0235">DNA replication</keyword>
<dbReference type="AlphaFoldDB" id="A0A8C7M0T7"/>
<keyword evidence="1" id="KW-0548">Nucleotidyltransferase</keyword>
<dbReference type="InterPro" id="IPR029703">
    <property type="entry name" value="POL2"/>
</dbReference>
<evidence type="ECO:0000256" key="1">
    <source>
        <dbReference type="RuleBase" id="RU365029"/>
    </source>
</evidence>
<dbReference type="GO" id="GO:0006287">
    <property type="term" value="P:base-excision repair, gap-filling"/>
    <property type="evidence" value="ECO:0007669"/>
    <property type="project" value="TreeGrafter"/>
</dbReference>
<keyword evidence="1" id="KW-0408">Iron</keyword>
<comment type="subcellular location">
    <subcellularLocation>
        <location evidence="1">Nucleus</location>
    </subcellularLocation>
</comment>